<evidence type="ECO:0000313" key="2">
    <source>
        <dbReference type="Proteomes" id="UP000678393"/>
    </source>
</evidence>
<proteinExistence type="predicted"/>
<dbReference type="OrthoDB" id="6061253at2759"/>
<protein>
    <submittedName>
        <fullName evidence="1">Uncharacterized protein</fullName>
    </submittedName>
</protein>
<name>A0A8S4A5I6_9EUPU</name>
<dbReference type="AlphaFoldDB" id="A0A8S4A5I6"/>
<dbReference type="Proteomes" id="UP000678393">
    <property type="component" value="Unassembled WGS sequence"/>
</dbReference>
<sequence>MASVLVLLGTVCLYSYIKLHFLEAQTQTFPVNQLERGFVSRKRALQHMGDLLTRLRMQQQSITSLDQSELRTNQSEILTELSTDLEIVQSLGLKSLNRHIDMLLGRDSEAEKSEEDEKPSVRNNSFSRHIVTPRFCYTTANSPQGIQRQVDPSFCTRLIDLFNDIQRGDQPSLLTIFTWLPDPLYDADRLRRRVLFENWTLLRPIVQPVLFTDSRVYMALANAFDWPCFPVSRYSKQGVPVFKDMARTVAQKFNSTFYGYVRATTVFDASLVETLLKVKETYVDKLTGNWTQLIGNSKDNVHNMKPVLVYGRSLKANNLGSMKSLEYLCQTVNTTEGHDWPERKESLTYFFYSNLDFSDIPDLIVEDKYLTSQLVSRSMALRHLVVDASATLFSAHVVRGITTSEWGRQYLPAKPRDPYYNRKLGSLYFHSQGISRPGKRLNEVATKFSRSGHMFIDIRSGERLSK</sequence>
<reference evidence="1" key="1">
    <citation type="submission" date="2021-04" db="EMBL/GenBank/DDBJ databases">
        <authorList>
            <consortium name="Molecular Ecology Group"/>
        </authorList>
    </citation>
    <scope>NUCLEOTIDE SEQUENCE</scope>
</reference>
<organism evidence="1 2">
    <name type="scientific">Candidula unifasciata</name>
    <dbReference type="NCBI Taxonomy" id="100452"/>
    <lineage>
        <taxon>Eukaryota</taxon>
        <taxon>Metazoa</taxon>
        <taxon>Spiralia</taxon>
        <taxon>Lophotrochozoa</taxon>
        <taxon>Mollusca</taxon>
        <taxon>Gastropoda</taxon>
        <taxon>Heterobranchia</taxon>
        <taxon>Euthyneura</taxon>
        <taxon>Panpulmonata</taxon>
        <taxon>Eupulmonata</taxon>
        <taxon>Stylommatophora</taxon>
        <taxon>Helicina</taxon>
        <taxon>Helicoidea</taxon>
        <taxon>Geomitridae</taxon>
        <taxon>Candidula</taxon>
    </lineage>
</organism>
<dbReference type="EMBL" id="CAJHNH020008412">
    <property type="protein sequence ID" value="CAG5135538.1"/>
    <property type="molecule type" value="Genomic_DNA"/>
</dbReference>
<keyword evidence="2" id="KW-1185">Reference proteome</keyword>
<accession>A0A8S4A5I6</accession>
<comment type="caution">
    <text evidence="1">The sequence shown here is derived from an EMBL/GenBank/DDBJ whole genome shotgun (WGS) entry which is preliminary data.</text>
</comment>
<evidence type="ECO:0000313" key="1">
    <source>
        <dbReference type="EMBL" id="CAG5135538.1"/>
    </source>
</evidence>
<gene>
    <name evidence="1" type="ORF">CUNI_LOCUS21096</name>
</gene>